<dbReference type="EMBL" id="ML213505">
    <property type="protein sequence ID" value="TFK54632.1"/>
    <property type="molecule type" value="Genomic_DNA"/>
</dbReference>
<dbReference type="SMART" id="SM01000">
    <property type="entry name" value="Aha1_N"/>
    <property type="match status" value="1"/>
</dbReference>
<name>A0A5C3NBH4_9AGAM</name>
<reference evidence="4 5" key="1">
    <citation type="journal article" date="2019" name="Nat. Ecol. Evol.">
        <title>Megaphylogeny resolves global patterns of mushroom evolution.</title>
        <authorList>
            <person name="Varga T."/>
            <person name="Krizsan K."/>
            <person name="Foldi C."/>
            <person name="Dima B."/>
            <person name="Sanchez-Garcia M."/>
            <person name="Sanchez-Ramirez S."/>
            <person name="Szollosi G.J."/>
            <person name="Szarkandi J.G."/>
            <person name="Papp V."/>
            <person name="Albert L."/>
            <person name="Andreopoulos W."/>
            <person name="Angelini C."/>
            <person name="Antonin V."/>
            <person name="Barry K.W."/>
            <person name="Bougher N.L."/>
            <person name="Buchanan P."/>
            <person name="Buyck B."/>
            <person name="Bense V."/>
            <person name="Catcheside P."/>
            <person name="Chovatia M."/>
            <person name="Cooper J."/>
            <person name="Damon W."/>
            <person name="Desjardin D."/>
            <person name="Finy P."/>
            <person name="Geml J."/>
            <person name="Haridas S."/>
            <person name="Hughes K."/>
            <person name="Justo A."/>
            <person name="Karasinski D."/>
            <person name="Kautmanova I."/>
            <person name="Kiss B."/>
            <person name="Kocsube S."/>
            <person name="Kotiranta H."/>
            <person name="LaButti K.M."/>
            <person name="Lechner B.E."/>
            <person name="Liimatainen K."/>
            <person name="Lipzen A."/>
            <person name="Lukacs Z."/>
            <person name="Mihaltcheva S."/>
            <person name="Morgado L.N."/>
            <person name="Niskanen T."/>
            <person name="Noordeloos M.E."/>
            <person name="Ohm R.A."/>
            <person name="Ortiz-Santana B."/>
            <person name="Ovrebo C."/>
            <person name="Racz N."/>
            <person name="Riley R."/>
            <person name="Savchenko A."/>
            <person name="Shiryaev A."/>
            <person name="Soop K."/>
            <person name="Spirin V."/>
            <person name="Szebenyi C."/>
            <person name="Tomsovsky M."/>
            <person name="Tulloss R.E."/>
            <person name="Uehling J."/>
            <person name="Grigoriev I.V."/>
            <person name="Vagvolgyi C."/>
            <person name="Papp T."/>
            <person name="Martin F.M."/>
            <person name="Miettinen O."/>
            <person name="Hibbett D.S."/>
            <person name="Nagy L.G."/>
        </authorList>
    </citation>
    <scope>NUCLEOTIDE SEQUENCE [LARGE SCALE GENOMIC DNA]</scope>
    <source>
        <strain evidence="4 5">OMC1185</strain>
    </source>
</reference>
<dbReference type="CDD" id="cd08892">
    <property type="entry name" value="SRPBCC_Aha1"/>
    <property type="match status" value="1"/>
</dbReference>
<dbReference type="SUPFAM" id="SSF103111">
    <property type="entry name" value="Activator of Hsp90 ATPase, Aha1"/>
    <property type="match status" value="1"/>
</dbReference>
<dbReference type="Pfam" id="PF08327">
    <property type="entry name" value="AHSA1"/>
    <property type="match status" value="1"/>
</dbReference>
<comment type="similarity">
    <text evidence="1">Belongs to the AHA1 family.</text>
</comment>
<feature type="domain" description="Activator of Hsp90 ATPase AHSA1-like N-terminal" evidence="3">
    <location>
        <begin position="15"/>
        <end position="153"/>
    </location>
</feature>
<dbReference type="Gene3D" id="3.15.10.20">
    <property type="entry name" value="Activator of Hsp90 ATPase Aha1, N-terminal domain"/>
    <property type="match status" value="1"/>
</dbReference>
<dbReference type="PANTHER" id="PTHR13009">
    <property type="entry name" value="HEAT SHOCK PROTEIN 90 HSP90 CO-CHAPERONE AHA-1"/>
    <property type="match status" value="1"/>
</dbReference>
<evidence type="ECO:0000256" key="1">
    <source>
        <dbReference type="ARBA" id="ARBA00006817"/>
    </source>
</evidence>
<dbReference type="InterPro" id="IPR023393">
    <property type="entry name" value="START-like_dom_sf"/>
</dbReference>
<organism evidence="4 5">
    <name type="scientific">Heliocybe sulcata</name>
    <dbReference type="NCBI Taxonomy" id="5364"/>
    <lineage>
        <taxon>Eukaryota</taxon>
        <taxon>Fungi</taxon>
        <taxon>Dikarya</taxon>
        <taxon>Basidiomycota</taxon>
        <taxon>Agaricomycotina</taxon>
        <taxon>Agaricomycetes</taxon>
        <taxon>Gloeophyllales</taxon>
        <taxon>Gloeophyllaceae</taxon>
        <taxon>Heliocybe</taxon>
    </lineage>
</organism>
<dbReference type="InterPro" id="IPR036338">
    <property type="entry name" value="Aha1"/>
</dbReference>
<evidence type="ECO:0000313" key="4">
    <source>
        <dbReference type="EMBL" id="TFK54632.1"/>
    </source>
</evidence>
<feature type="compositionally biased region" description="Low complexity" evidence="2">
    <location>
        <begin position="164"/>
        <end position="187"/>
    </location>
</feature>
<dbReference type="GO" id="GO:0005829">
    <property type="term" value="C:cytosol"/>
    <property type="evidence" value="ECO:0007669"/>
    <property type="project" value="TreeGrafter"/>
</dbReference>
<proteinExistence type="inferred from homology"/>
<gene>
    <name evidence="4" type="ORF">OE88DRAFT_936688</name>
</gene>
<dbReference type="STRING" id="5364.A0A5C3NBH4"/>
<dbReference type="AlphaFoldDB" id="A0A5C3NBH4"/>
<dbReference type="GO" id="GO:0006457">
    <property type="term" value="P:protein folding"/>
    <property type="evidence" value="ECO:0007669"/>
    <property type="project" value="TreeGrafter"/>
</dbReference>
<feature type="region of interest" description="Disordered" evidence="2">
    <location>
        <begin position="155"/>
        <end position="187"/>
    </location>
</feature>
<evidence type="ECO:0000259" key="3">
    <source>
        <dbReference type="SMART" id="SM01000"/>
    </source>
</evidence>
<accession>A0A5C3NBH4</accession>
<evidence type="ECO:0000313" key="5">
    <source>
        <dbReference type="Proteomes" id="UP000305948"/>
    </source>
</evidence>
<dbReference type="InterPro" id="IPR015310">
    <property type="entry name" value="AHSA1-like_N"/>
</dbReference>
<dbReference type="OrthoDB" id="567237at2759"/>
<dbReference type="GO" id="GO:0051087">
    <property type="term" value="F:protein-folding chaperone binding"/>
    <property type="evidence" value="ECO:0007669"/>
    <property type="project" value="InterPro"/>
</dbReference>
<dbReference type="Pfam" id="PF09229">
    <property type="entry name" value="Aha1_N"/>
    <property type="match status" value="1"/>
</dbReference>
<dbReference type="Gene3D" id="3.30.530.20">
    <property type="match status" value="1"/>
</dbReference>
<dbReference type="Proteomes" id="UP000305948">
    <property type="component" value="Unassembled WGS sequence"/>
</dbReference>
<dbReference type="GO" id="GO:0001671">
    <property type="term" value="F:ATPase activator activity"/>
    <property type="evidence" value="ECO:0007669"/>
    <property type="project" value="InterPro"/>
</dbReference>
<evidence type="ECO:0000256" key="2">
    <source>
        <dbReference type="SAM" id="MobiDB-lite"/>
    </source>
</evidence>
<dbReference type="SUPFAM" id="SSF55961">
    <property type="entry name" value="Bet v1-like"/>
    <property type="match status" value="1"/>
</dbReference>
<dbReference type="InterPro" id="IPR013538">
    <property type="entry name" value="ASHA1/2-like_C"/>
</dbReference>
<sequence length="351" mass="37539">MSSMPLSTANWHWKNKNVTNWAKTWFEQELTTVSAKGDGEEAVSISSVSDVDGDVELGQRKSKLITIFDVKIDLAWTGTASDGTEVSGKVTVPEVSHENVVDKTSDILYEWSLSTSSSPAVDAVYKLAKRRLPELLEVKFTEFSKAIIDRHGPDVQISADGSRAGTPGPSAPASSSGGAAPAATSTQLAAESANKAVKKAESARSTTTVSVEASFMAAADDLFSLLTDEKRIPAWSRSPAQSKAQPDTEYSLFGGGVKGKYISLTPGKEIKQTWALQSPTWPSGHYGTLTTTLDQGSDSTALKLTLEGVPTGEEDEIRRNLEGYYIHGFKSIGEIVLCPGRSLSARAIKSF</sequence>
<keyword evidence="5" id="KW-1185">Reference proteome</keyword>
<protein>
    <recommendedName>
        <fullName evidence="3">Activator of Hsp90 ATPase AHSA1-like N-terminal domain-containing protein</fullName>
    </recommendedName>
</protein>
<dbReference type="PANTHER" id="PTHR13009:SF22">
    <property type="entry name" value="LD43819P"/>
    <property type="match status" value="1"/>
</dbReference>